<dbReference type="AlphaFoldDB" id="A0A543KNK8"/>
<comment type="caution">
    <text evidence="2">The sequence shown here is derived from an EMBL/GenBank/DDBJ whole genome shotgun (WGS) entry which is preliminary data.</text>
</comment>
<feature type="transmembrane region" description="Helical" evidence="1">
    <location>
        <begin position="75"/>
        <end position="93"/>
    </location>
</feature>
<keyword evidence="1" id="KW-0812">Transmembrane</keyword>
<reference evidence="2 3" key="1">
    <citation type="submission" date="2019-06" db="EMBL/GenBank/DDBJ databases">
        <title>Sequencing the genomes of 1000 actinobacteria strains.</title>
        <authorList>
            <person name="Klenk H.-P."/>
        </authorList>
    </citation>
    <scope>NUCLEOTIDE SEQUENCE [LARGE SCALE GENOMIC DNA]</scope>
    <source>
        <strain evidence="2 3">DSM 12362</strain>
    </source>
</reference>
<feature type="transmembrane region" description="Helical" evidence="1">
    <location>
        <begin position="192"/>
        <end position="210"/>
    </location>
</feature>
<accession>A0A543KNK8</accession>
<organism evidence="2 3">
    <name type="scientific">Ornithinimicrobium humiphilum</name>
    <dbReference type="NCBI Taxonomy" id="125288"/>
    <lineage>
        <taxon>Bacteria</taxon>
        <taxon>Bacillati</taxon>
        <taxon>Actinomycetota</taxon>
        <taxon>Actinomycetes</taxon>
        <taxon>Micrococcales</taxon>
        <taxon>Ornithinimicrobiaceae</taxon>
        <taxon>Ornithinimicrobium</taxon>
    </lineage>
</organism>
<keyword evidence="1" id="KW-0472">Membrane</keyword>
<feature type="transmembrane region" description="Helical" evidence="1">
    <location>
        <begin position="155"/>
        <end position="180"/>
    </location>
</feature>
<keyword evidence="3" id="KW-1185">Reference proteome</keyword>
<feature type="transmembrane region" description="Helical" evidence="1">
    <location>
        <begin position="41"/>
        <end position="69"/>
    </location>
</feature>
<evidence type="ECO:0000313" key="3">
    <source>
        <dbReference type="Proteomes" id="UP000315133"/>
    </source>
</evidence>
<protein>
    <submittedName>
        <fullName evidence="2">Threonine/homoserine/homoserine lactone efflux protein</fullName>
    </submittedName>
</protein>
<dbReference type="OrthoDB" id="4774807at2"/>
<proteinExistence type="predicted"/>
<sequence length="211" mass="20563">MEHLVALGAGLAAGLAVAVPLGAIGVLLVQEGTTRGWRRGAPAAAAVATVDTAYSLGAVMAGAALAPLVEGISPWPQVVGGLLLVALAARGLLRLRSSSSASPNRAGADVATGQAWGRFALFVGLTAVNPATLVYFAAIVTGLTSVVGSVGTGALFVLGVAVASSAWQLLLVALGAALGWRGGTRARRVTSVVGNGVVALLGAGLVVGALV</sequence>
<evidence type="ECO:0000313" key="2">
    <source>
        <dbReference type="EMBL" id="TQM96666.1"/>
    </source>
</evidence>
<feature type="transmembrane region" description="Helical" evidence="1">
    <location>
        <begin position="119"/>
        <end position="143"/>
    </location>
</feature>
<dbReference type="Proteomes" id="UP000315133">
    <property type="component" value="Unassembled WGS sequence"/>
</dbReference>
<name>A0A543KNK8_9MICO</name>
<gene>
    <name evidence="2" type="ORF">FB476_1553</name>
</gene>
<dbReference type="EMBL" id="VFPU01000001">
    <property type="protein sequence ID" value="TQM96666.1"/>
    <property type="molecule type" value="Genomic_DNA"/>
</dbReference>
<evidence type="ECO:0000256" key="1">
    <source>
        <dbReference type="SAM" id="Phobius"/>
    </source>
</evidence>
<feature type="transmembrane region" description="Helical" evidence="1">
    <location>
        <begin position="6"/>
        <end position="29"/>
    </location>
</feature>
<dbReference type="RefSeq" id="WP_141818249.1">
    <property type="nucleotide sequence ID" value="NZ_BAAAIL010000003.1"/>
</dbReference>
<keyword evidence="1" id="KW-1133">Transmembrane helix</keyword>